<proteinExistence type="predicted"/>
<name>A0A7T8B9H4_9SPIR</name>
<sequence length="341" mass="39541">MNKKLILIFAILMAITCMINADDIEYDDETLAIFAGVRLGLKLPAHDVMDEYHANLDRTITWEGDLDFDPEQTIYFNHYIYDYFSHESGRLYKIELNGAIKVWEDSHNTLIDGFVNVDGLENIKQLIFTVTDENIFQFNDGARIYSDEDFWEMDNIIKTANTRGDSRLVDNSNQAVLLFLIPVLHSYGISFDANENKEENITIDLVDTQIRYSFKGFHPNAQLLETLYLKLDVELWGDFIFSIDDENNSDGHYSFNGTLLDKSQDAKISNIRFESCQVDSDRISEIRGKVFIDNKEYSFYDFCHTMKLFLEETDLASLRTKLPDFFGTAYLNTFLMAGFRE</sequence>
<evidence type="ECO:0000256" key="1">
    <source>
        <dbReference type="SAM" id="SignalP"/>
    </source>
</evidence>
<dbReference type="EMBL" id="CP067089">
    <property type="protein sequence ID" value="QQO09634.1"/>
    <property type="molecule type" value="Genomic_DNA"/>
</dbReference>
<dbReference type="AlphaFoldDB" id="A0A7T8B9H4"/>
<dbReference type="Proteomes" id="UP000595917">
    <property type="component" value="Chromosome"/>
</dbReference>
<evidence type="ECO:0000313" key="3">
    <source>
        <dbReference type="Proteomes" id="UP000595917"/>
    </source>
</evidence>
<dbReference type="RefSeq" id="WP_215626937.1">
    <property type="nucleotide sequence ID" value="NZ_CP067089.2"/>
</dbReference>
<protein>
    <submittedName>
        <fullName evidence="2">Uncharacterized protein</fullName>
    </submittedName>
</protein>
<gene>
    <name evidence="2" type="ORF">JFL75_01570</name>
</gene>
<reference evidence="2" key="1">
    <citation type="submission" date="2021-01" db="EMBL/GenBank/DDBJ databases">
        <title>Description of Breznakiella homolactica.</title>
        <authorList>
            <person name="Song Y."/>
            <person name="Brune A."/>
        </authorList>
    </citation>
    <scope>NUCLEOTIDE SEQUENCE</scope>
    <source>
        <strain evidence="2">RmG30</strain>
    </source>
</reference>
<feature type="signal peptide" evidence="1">
    <location>
        <begin position="1"/>
        <end position="21"/>
    </location>
</feature>
<accession>A0A7T8B9H4</accession>
<evidence type="ECO:0000313" key="2">
    <source>
        <dbReference type="EMBL" id="QQO09634.1"/>
    </source>
</evidence>
<keyword evidence="3" id="KW-1185">Reference proteome</keyword>
<keyword evidence="1" id="KW-0732">Signal</keyword>
<feature type="chain" id="PRO_5031376785" evidence="1">
    <location>
        <begin position="22"/>
        <end position="341"/>
    </location>
</feature>
<organism evidence="2 3">
    <name type="scientific">Breznakiella homolactica</name>
    <dbReference type="NCBI Taxonomy" id="2798577"/>
    <lineage>
        <taxon>Bacteria</taxon>
        <taxon>Pseudomonadati</taxon>
        <taxon>Spirochaetota</taxon>
        <taxon>Spirochaetia</taxon>
        <taxon>Spirochaetales</taxon>
        <taxon>Breznakiellaceae</taxon>
        <taxon>Breznakiella</taxon>
    </lineage>
</organism>
<dbReference type="KEGG" id="bhc:JFL75_01570"/>